<feature type="region of interest" description="Disordered" evidence="1">
    <location>
        <begin position="79"/>
        <end position="113"/>
    </location>
</feature>
<keyword evidence="3" id="KW-1185">Reference proteome</keyword>
<gene>
    <name evidence="2" type="ORF">E2C01_061327</name>
</gene>
<protein>
    <submittedName>
        <fullName evidence="2">Uncharacterized protein</fullName>
    </submittedName>
</protein>
<sequence>MPCGYVWPHLAARWSEAVRSHPHYRSSTTEFPSSQKVSKNLACTASGPEKHHVCCVQTLPEWLGSAVGNRRGAAGRECGGAGAGGGGGSRIAVGEAANPSDTLHLRDVTDPSQ</sequence>
<evidence type="ECO:0000313" key="2">
    <source>
        <dbReference type="EMBL" id="MPC67161.1"/>
    </source>
</evidence>
<feature type="compositionally biased region" description="Gly residues" evidence="1">
    <location>
        <begin position="79"/>
        <end position="89"/>
    </location>
</feature>
<accession>A0A5B7H3J9</accession>
<reference evidence="2 3" key="1">
    <citation type="submission" date="2019-05" db="EMBL/GenBank/DDBJ databases">
        <title>Another draft genome of Portunus trituberculatus and its Hox gene families provides insights of decapod evolution.</title>
        <authorList>
            <person name="Jeong J.-H."/>
            <person name="Song I."/>
            <person name="Kim S."/>
            <person name="Choi T."/>
            <person name="Kim D."/>
            <person name="Ryu S."/>
            <person name="Kim W."/>
        </authorList>
    </citation>
    <scope>NUCLEOTIDE SEQUENCE [LARGE SCALE GENOMIC DNA]</scope>
    <source>
        <tissue evidence="2">Muscle</tissue>
    </source>
</reference>
<dbReference type="AlphaFoldDB" id="A0A5B7H3J9"/>
<comment type="caution">
    <text evidence="2">The sequence shown here is derived from an EMBL/GenBank/DDBJ whole genome shotgun (WGS) entry which is preliminary data.</text>
</comment>
<proteinExistence type="predicted"/>
<evidence type="ECO:0000256" key="1">
    <source>
        <dbReference type="SAM" id="MobiDB-lite"/>
    </source>
</evidence>
<feature type="compositionally biased region" description="Basic and acidic residues" evidence="1">
    <location>
        <begin position="103"/>
        <end position="113"/>
    </location>
</feature>
<dbReference type="EMBL" id="VSRR010025829">
    <property type="protein sequence ID" value="MPC67161.1"/>
    <property type="molecule type" value="Genomic_DNA"/>
</dbReference>
<name>A0A5B7H3J9_PORTR</name>
<evidence type="ECO:0000313" key="3">
    <source>
        <dbReference type="Proteomes" id="UP000324222"/>
    </source>
</evidence>
<dbReference type="Proteomes" id="UP000324222">
    <property type="component" value="Unassembled WGS sequence"/>
</dbReference>
<organism evidence="2 3">
    <name type="scientific">Portunus trituberculatus</name>
    <name type="common">Swimming crab</name>
    <name type="synonym">Neptunus trituberculatus</name>
    <dbReference type="NCBI Taxonomy" id="210409"/>
    <lineage>
        <taxon>Eukaryota</taxon>
        <taxon>Metazoa</taxon>
        <taxon>Ecdysozoa</taxon>
        <taxon>Arthropoda</taxon>
        <taxon>Crustacea</taxon>
        <taxon>Multicrustacea</taxon>
        <taxon>Malacostraca</taxon>
        <taxon>Eumalacostraca</taxon>
        <taxon>Eucarida</taxon>
        <taxon>Decapoda</taxon>
        <taxon>Pleocyemata</taxon>
        <taxon>Brachyura</taxon>
        <taxon>Eubrachyura</taxon>
        <taxon>Portunoidea</taxon>
        <taxon>Portunidae</taxon>
        <taxon>Portuninae</taxon>
        <taxon>Portunus</taxon>
    </lineage>
</organism>